<gene>
    <name evidence="2" type="ORF">E1292_35285</name>
</gene>
<evidence type="ECO:0000313" key="3">
    <source>
        <dbReference type="Proteomes" id="UP000295258"/>
    </source>
</evidence>
<keyword evidence="3" id="KW-1185">Reference proteome</keyword>
<dbReference type="EMBL" id="SMKO01000138">
    <property type="protein sequence ID" value="TDC98503.1"/>
    <property type="molecule type" value="Genomic_DNA"/>
</dbReference>
<evidence type="ECO:0000256" key="1">
    <source>
        <dbReference type="SAM" id="MobiDB-lite"/>
    </source>
</evidence>
<feature type="region of interest" description="Disordered" evidence="1">
    <location>
        <begin position="183"/>
        <end position="237"/>
    </location>
</feature>
<feature type="compositionally biased region" description="Polar residues" evidence="1">
    <location>
        <begin position="214"/>
        <end position="228"/>
    </location>
</feature>
<proteinExistence type="predicted"/>
<name>A0A4R4V9Q5_9ACTN</name>
<dbReference type="Proteomes" id="UP000295258">
    <property type="component" value="Unassembled WGS sequence"/>
</dbReference>
<comment type="caution">
    <text evidence="2">The sequence shown here is derived from an EMBL/GenBank/DDBJ whole genome shotgun (WGS) entry which is preliminary data.</text>
</comment>
<protein>
    <submittedName>
        <fullName evidence="2">Uncharacterized protein</fullName>
    </submittedName>
</protein>
<evidence type="ECO:0000313" key="2">
    <source>
        <dbReference type="EMBL" id="TDC98503.1"/>
    </source>
</evidence>
<dbReference type="AlphaFoldDB" id="A0A4R4V9Q5"/>
<reference evidence="2 3" key="1">
    <citation type="submission" date="2019-03" db="EMBL/GenBank/DDBJ databases">
        <title>Draft genome sequences of novel Actinobacteria.</title>
        <authorList>
            <person name="Sahin N."/>
            <person name="Ay H."/>
            <person name="Saygin H."/>
        </authorList>
    </citation>
    <scope>NUCLEOTIDE SEQUENCE [LARGE SCALE GENOMIC DNA]</scope>
    <source>
        <strain evidence="2 3">KC310</strain>
    </source>
</reference>
<dbReference type="RefSeq" id="WP_132601425.1">
    <property type="nucleotide sequence ID" value="NZ_SMKO01000138.1"/>
</dbReference>
<sequence length="237" mass="26411">MAMSRDVMQAVARAQQRYMEQCADIRSDRDLSDHGRRKALARAYRETQTVMAALRKGAEQETGRRRDELEKKLFRAAGNDGTSTMAYRDALDRAARFKNAKDAQEDLRRALRHGDDSLARAIFSTALDRIQNPLDRSWAAVVDEYVDKAKPDLRGTVDEYNSLLNGENKVVRFEQAMTTSVAKPNELKASSDAEIDSILRSPADLQDHAPRQQAGPSTHQNVSASQVHLSEGPGEIG</sequence>
<organism evidence="2 3">
    <name type="scientific">Nonomuraea deserti</name>
    <dbReference type="NCBI Taxonomy" id="1848322"/>
    <lineage>
        <taxon>Bacteria</taxon>
        <taxon>Bacillati</taxon>
        <taxon>Actinomycetota</taxon>
        <taxon>Actinomycetes</taxon>
        <taxon>Streptosporangiales</taxon>
        <taxon>Streptosporangiaceae</taxon>
        <taxon>Nonomuraea</taxon>
    </lineage>
</organism>
<accession>A0A4R4V9Q5</accession>